<dbReference type="AlphaFoldDB" id="A0A918N8T8"/>
<organism evidence="1 2">
    <name type="scientific">Saccharospirillum salsuginis</name>
    <dbReference type="NCBI Taxonomy" id="418750"/>
    <lineage>
        <taxon>Bacteria</taxon>
        <taxon>Pseudomonadati</taxon>
        <taxon>Pseudomonadota</taxon>
        <taxon>Gammaproteobacteria</taxon>
        <taxon>Oceanospirillales</taxon>
        <taxon>Saccharospirillaceae</taxon>
        <taxon>Saccharospirillum</taxon>
    </lineage>
</organism>
<protein>
    <submittedName>
        <fullName evidence="1">Uncharacterized protein</fullName>
    </submittedName>
</protein>
<proteinExistence type="predicted"/>
<keyword evidence="2" id="KW-1185">Reference proteome</keyword>
<gene>
    <name evidence="1" type="ORF">GCM10007392_22610</name>
</gene>
<comment type="caution">
    <text evidence="1">The sequence shown here is derived from an EMBL/GenBank/DDBJ whole genome shotgun (WGS) entry which is preliminary data.</text>
</comment>
<sequence>MILQGAEGSHEELRPPLRIIQPWNYSRFASVSISIKISGETKDFTPHPTQDGVLGLRDVRMFYPRGWEKHKDKRLPYFTG</sequence>
<accession>A0A918N8T8</accession>
<evidence type="ECO:0000313" key="2">
    <source>
        <dbReference type="Proteomes" id="UP000626148"/>
    </source>
</evidence>
<dbReference type="EMBL" id="BMXR01000005">
    <property type="protein sequence ID" value="GGX54657.1"/>
    <property type="molecule type" value="Genomic_DNA"/>
</dbReference>
<name>A0A918N8T8_9GAMM</name>
<evidence type="ECO:0000313" key="1">
    <source>
        <dbReference type="EMBL" id="GGX54657.1"/>
    </source>
</evidence>
<dbReference type="Proteomes" id="UP000626148">
    <property type="component" value="Unassembled WGS sequence"/>
</dbReference>
<reference evidence="1" key="1">
    <citation type="journal article" date="2014" name="Int. J. Syst. Evol. Microbiol.">
        <title>Complete genome sequence of Corynebacterium casei LMG S-19264T (=DSM 44701T), isolated from a smear-ripened cheese.</title>
        <authorList>
            <consortium name="US DOE Joint Genome Institute (JGI-PGF)"/>
            <person name="Walter F."/>
            <person name="Albersmeier A."/>
            <person name="Kalinowski J."/>
            <person name="Ruckert C."/>
        </authorList>
    </citation>
    <scope>NUCLEOTIDE SEQUENCE</scope>
    <source>
        <strain evidence="1">KCTC 22169</strain>
    </source>
</reference>
<reference evidence="1" key="2">
    <citation type="submission" date="2020-09" db="EMBL/GenBank/DDBJ databases">
        <authorList>
            <person name="Sun Q."/>
            <person name="Kim S."/>
        </authorList>
    </citation>
    <scope>NUCLEOTIDE SEQUENCE</scope>
    <source>
        <strain evidence="1">KCTC 22169</strain>
    </source>
</reference>